<dbReference type="HOGENOM" id="CLU_169787_0_0_1"/>
<dbReference type="AlphaFoldDB" id="C6HTK1"/>
<evidence type="ECO:0000313" key="1">
    <source>
        <dbReference type="EMBL" id="EER36353.1"/>
    </source>
</evidence>
<feature type="non-terminal residue" evidence="1">
    <location>
        <position position="1"/>
    </location>
</feature>
<accession>C6HTK1</accession>
<sequence>KNNNNNHIAQLDDELCQIRAASTSAAAAVHDGNELSSDLAAHLCDQGDTSTLSRVLQEFCECIKYLQKPSLLKSASDYSIWKEEILLVIKQSHIQDILTTKPLENVSKDMK</sequence>
<organism evidence="1 2">
    <name type="scientific">Ajellomyces capsulatus (strain H143)</name>
    <name type="common">Darling's disease fungus</name>
    <name type="synonym">Histoplasma capsulatum</name>
    <dbReference type="NCBI Taxonomy" id="544712"/>
    <lineage>
        <taxon>Eukaryota</taxon>
        <taxon>Fungi</taxon>
        <taxon>Dikarya</taxon>
        <taxon>Ascomycota</taxon>
        <taxon>Pezizomycotina</taxon>
        <taxon>Eurotiomycetes</taxon>
        <taxon>Eurotiomycetidae</taxon>
        <taxon>Onygenales</taxon>
        <taxon>Ajellomycetaceae</taxon>
        <taxon>Histoplasma</taxon>
    </lineage>
</organism>
<proteinExistence type="predicted"/>
<dbReference type="VEuPathDB" id="FungiDB:HCDG_09532"/>
<dbReference type="Proteomes" id="UP000002624">
    <property type="component" value="Unassembled WGS sequence"/>
</dbReference>
<dbReference type="EMBL" id="GG692462">
    <property type="protein sequence ID" value="EER36353.1"/>
    <property type="molecule type" value="Genomic_DNA"/>
</dbReference>
<gene>
    <name evidence="1" type="ORF">HCDG_09532</name>
</gene>
<protein>
    <submittedName>
        <fullName evidence="1">Uncharacterized protein</fullName>
    </submittedName>
</protein>
<name>C6HTK1_AJECH</name>
<reference evidence="2" key="1">
    <citation type="submission" date="2009-05" db="EMBL/GenBank/DDBJ databases">
        <title>The genome sequence of Ajellomyces capsulatus strain H143.</title>
        <authorList>
            <person name="Champion M."/>
            <person name="Cuomo C.A."/>
            <person name="Ma L.-J."/>
            <person name="Henn M.R."/>
            <person name="Sil A."/>
            <person name="Goldman B."/>
            <person name="Young S.K."/>
            <person name="Kodira C.D."/>
            <person name="Zeng Q."/>
            <person name="Koehrsen M."/>
            <person name="Alvarado L."/>
            <person name="Berlin A.M."/>
            <person name="Borenstein D."/>
            <person name="Chen Z."/>
            <person name="Engels R."/>
            <person name="Freedman E."/>
            <person name="Gellesch M."/>
            <person name="Goldberg J."/>
            <person name="Griggs A."/>
            <person name="Gujja S."/>
            <person name="Heiman D.I."/>
            <person name="Hepburn T.A."/>
            <person name="Howarth C."/>
            <person name="Jen D."/>
            <person name="Larson L."/>
            <person name="Lewis B."/>
            <person name="Mehta T."/>
            <person name="Park D."/>
            <person name="Pearson M."/>
            <person name="Roberts A."/>
            <person name="Saif S."/>
            <person name="Shea T.D."/>
            <person name="Shenoy N."/>
            <person name="Sisk P."/>
            <person name="Stolte C."/>
            <person name="Sykes S."/>
            <person name="Walk T."/>
            <person name="White J."/>
            <person name="Yandava C."/>
            <person name="Klein B."/>
            <person name="McEwen J.G."/>
            <person name="Puccia R."/>
            <person name="Goldman G.H."/>
            <person name="Felipe M.S."/>
            <person name="Nino-Vega G."/>
            <person name="San-Blas G."/>
            <person name="Taylor J.W."/>
            <person name="Mendoza L."/>
            <person name="Galagan J.E."/>
            <person name="Nusbaum C."/>
            <person name="Birren B.W."/>
        </authorList>
    </citation>
    <scope>NUCLEOTIDE SEQUENCE [LARGE SCALE GENOMIC DNA]</scope>
    <source>
        <strain evidence="2">H143</strain>
    </source>
</reference>
<dbReference type="OrthoDB" id="4188782at2759"/>
<evidence type="ECO:0000313" key="2">
    <source>
        <dbReference type="Proteomes" id="UP000002624"/>
    </source>
</evidence>